<keyword evidence="1" id="KW-0812">Transmembrane</keyword>
<dbReference type="EMBL" id="BAAANH010000001">
    <property type="protein sequence ID" value="GAA1749205.1"/>
    <property type="molecule type" value="Genomic_DNA"/>
</dbReference>
<proteinExistence type="predicted"/>
<keyword evidence="4" id="KW-1185">Reference proteome</keyword>
<accession>A0ABN2K664</accession>
<protein>
    <submittedName>
        <fullName evidence="3">DUF4129 domain-containing protein</fullName>
    </submittedName>
</protein>
<evidence type="ECO:0000313" key="3">
    <source>
        <dbReference type="EMBL" id="GAA1749205.1"/>
    </source>
</evidence>
<feature type="transmembrane region" description="Helical" evidence="1">
    <location>
        <begin position="64"/>
        <end position="86"/>
    </location>
</feature>
<sequence>MISTSPAATPLVPDADEARQWLTDELSKPEYQAAQPTAFDLAMQAVRDWFAELLAGATGVPGPVLTLIVVIVVAALVVVAFLVFGLPRLRRVNPATVPLFDDGDRRDLAALRRAAAAAATAGDWPLAIEERFRAIVRGLVDRDLVHVHPGTTARAFADATTRAFPEHDAELRAAAAAFEAVRYLGQPGDPAEYERVTALETRLAAARSAEVPAPADASPEAVR</sequence>
<evidence type="ECO:0000313" key="4">
    <source>
        <dbReference type="Proteomes" id="UP001500506"/>
    </source>
</evidence>
<dbReference type="RefSeq" id="WP_232496747.1">
    <property type="nucleotide sequence ID" value="NZ_BAAANH010000001.1"/>
</dbReference>
<keyword evidence="1" id="KW-0472">Membrane</keyword>
<feature type="domain" description="Protein-glutamine gamma-glutamyltransferase-like C-terminal" evidence="2">
    <location>
        <begin position="131"/>
        <end position="198"/>
    </location>
</feature>
<reference evidence="3 4" key="1">
    <citation type="journal article" date="2019" name="Int. J. Syst. Evol. Microbiol.">
        <title>The Global Catalogue of Microorganisms (GCM) 10K type strain sequencing project: providing services to taxonomists for standard genome sequencing and annotation.</title>
        <authorList>
            <consortium name="The Broad Institute Genomics Platform"/>
            <consortium name="The Broad Institute Genome Sequencing Center for Infectious Disease"/>
            <person name="Wu L."/>
            <person name="Ma J."/>
        </authorList>
    </citation>
    <scope>NUCLEOTIDE SEQUENCE [LARGE SCALE GENOMIC DNA]</scope>
    <source>
        <strain evidence="3 4">JCM 14319</strain>
    </source>
</reference>
<dbReference type="InterPro" id="IPR025403">
    <property type="entry name" value="TgpA-like_C"/>
</dbReference>
<gene>
    <name evidence="3" type="ORF">GCM10009747_02970</name>
</gene>
<dbReference type="Proteomes" id="UP001500506">
    <property type="component" value="Unassembled WGS sequence"/>
</dbReference>
<comment type="caution">
    <text evidence="3">The sequence shown here is derived from an EMBL/GenBank/DDBJ whole genome shotgun (WGS) entry which is preliminary data.</text>
</comment>
<evidence type="ECO:0000256" key="1">
    <source>
        <dbReference type="SAM" id="Phobius"/>
    </source>
</evidence>
<keyword evidence="1" id="KW-1133">Transmembrane helix</keyword>
<organism evidence="3 4">
    <name type="scientific">Agromyces humatus</name>
    <dbReference type="NCBI Taxonomy" id="279573"/>
    <lineage>
        <taxon>Bacteria</taxon>
        <taxon>Bacillati</taxon>
        <taxon>Actinomycetota</taxon>
        <taxon>Actinomycetes</taxon>
        <taxon>Micrococcales</taxon>
        <taxon>Microbacteriaceae</taxon>
        <taxon>Agromyces</taxon>
    </lineage>
</organism>
<evidence type="ECO:0000259" key="2">
    <source>
        <dbReference type="Pfam" id="PF13559"/>
    </source>
</evidence>
<name>A0ABN2K664_9MICO</name>
<dbReference type="Pfam" id="PF13559">
    <property type="entry name" value="DUF4129"/>
    <property type="match status" value="1"/>
</dbReference>